<gene>
    <name evidence="9" type="ORF">Micbo1qcDRAFT_12879</name>
</gene>
<evidence type="ECO:0000256" key="7">
    <source>
        <dbReference type="SAM" id="MobiDB-lite"/>
    </source>
</evidence>
<feature type="compositionally biased region" description="Polar residues" evidence="7">
    <location>
        <begin position="305"/>
        <end position="316"/>
    </location>
</feature>
<dbReference type="PROSITE" id="PS50089">
    <property type="entry name" value="ZF_RING_2"/>
    <property type="match status" value="1"/>
</dbReference>
<dbReference type="Proteomes" id="UP000070501">
    <property type="component" value="Unassembled WGS sequence"/>
</dbReference>
<reference evidence="10" key="1">
    <citation type="submission" date="2016-02" db="EMBL/GenBank/DDBJ databases">
        <title>Draft genome sequence of Microdochium bolleyi, a fungal endophyte of beachgrass.</title>
        <authorList>
            <consortium name="DOE Joint Genome Institute"/>
            <person name="David A.S."/>
            <person name="May G."/>
            <person name="Haridas S."/>
            <person name="Lim J."/>
            <person name="Wang M."/>
            <person name="Labutti K."/>
            <person name="Lipzen A."/>
            <person name="Barry K."/>
            <person name="Grigoriev I.V."/>
        </authorList>
    </citation>
    <scope>NUCLEOTIDE SEQUENCE [LARGE SCALE GENOMIC DNA]</scope>
    <source>
        <strain evidence="10">J235TASD1</strain>
    </source>
</reference>
<dbReference type="InterPro" id="IPR013083">
    <property type="entry name" value="Znf_RING/FYVE/PHD"/>
</dbReference>
<dbReference type="Pfam" id="PF13639">
    <property type="entry name" value="zf-RING_2"/>
    <property type="match status" value="1"/>
</dbReference>
<name>A0A136IX32_9PEZI</name>
<evidence type="ECO:0000256" key="6">
    <source>
        <dbReference type="PROSITE-ProRule" id="PRU00175"/>
    </source>
</evidence>
<dbReference type="GO" id="GO:0000209">
    <property type="term" value="P:protein polyubiquitination"/>
    <property type="evidence" value="ECO:0007669"/>
    <property type="project" value="TreeGrafter"/>
</dbReference>
<feature type="compositionally biased region" description="Basic and acidic residues" evidence="7">
    <location>
        <begin position="335"/>
        <end position="346"/>
    </location>
</feature>
<evidence type="ECO:0000256" key="3">
    <source>
        <dbReference type="ARBA" id="ARBA00022679"/>
    </source>
</evidence>
<proteinExistence type="predicted"/>
<evidence type="ECO:0000256" key="1">
    <source>
        <dbReference type="ARBA" id="ARBA00000900"/>
    </source>
</evidence>
<dbReference type="EMBL" id="KQ964255">
    <property type="protein sequence ID" value="KXJ89504.1"/>
    <property type="molecule type" value="Genomic_DNA"/>
</dbReference>
<feature type="region of interest" description="Disordered" evidence="7">
    <location>
        <begin position="294"/>
        <end position="346"/>
    </location>
</feature>
<dbReference type="PANTHER" id="PTHR46077:SF1">
    <property type="entry name" value="TOP1 BINDING ARGININE_SERINE RICH PROTEIN, E3 UBIQUITIN LIGASE"/>
    <property type="match status" value="1"/>
</dbReference>
<dbReference type="GO" id="GO:0006513">
    <property type="term" value="P:protein monoubiquitination"/>
    <property type="evidence" value="ECO:0007669"/>
    <property type="project" value="TreeGrafter"/>
</dbReference>
<dbReference type="OrthoDB" id="21204at2759"/>
<evidence type="ECO:0000313" key="10">
    <source>
        <dbReference type="Proteomes" id="UP000070501"/>
    </source>
</evidence>
<organism evidence="9 10">
    <name type="scientific">Microdochium bolleyi</name>
    <dbReference type="NCBI Taxonomy" id="196109"/>
    <lineage>
        <taxon>Eukaryota</taxon>
        <taxon>Fungi</taxon>
        <taxon>Dikarya</taxon>
        <taxon>Ascomycota</taxon>
        <taxon>Pezizomycotina</taxon>
        <taxon>Sordariomycetes</taxon>
        <taxon>Xylariomycetidae</taxon>
        <taxon>Xylariales</taxon>
        <taxon>Microdochiaceae</taxon>
        <taxon>Microdochium</taxon>
    </lineage>
</organism>
<evidence type="ECO:0000259" key="8">
    <source>
        <dbReference type="PROSITE" id="PS50089"/>
    </source>
</evidence>
<dbReference type="STRING" id="196109.A0A136IX32"/>
<dbReference type="AlphaFoldDB" id="A0A136IX32"/>
<accession>A0A136IX32</accession>
<dbReference type="InterPro" id="IPR001841">
    <property type="entry name" value="Znf_RING"/>
</dbReference>
<keyword evidence="3" id="KW-0808">Transferase</keyword>
<keyword evidence="4" id="KW-0805">Transcription regulation</keyword>
<evidence type="ECO:0000313" key="9">
    <source>
        <dbReference type="EMBL" id="KXJ89504.1"/>
    </source>
</evidence>
<sequence length="346" mass="39725">MAADTSRLDDLQSAVLQRTLAQVESLKADDVEAEAADSCCVICLDSITEVCEARPCSHRNFDFLCLLSWLEQQPRCPLCKTVVNEVAHDFQPPGSDANKVKIYVVPPPPPKDTAGAQPLPQVQRTRPNRFDRRRRQWAPQPRPSENEAVLRRRDVYRHQTYSLHVGSNRRTAQYRPHRDLTPQRFESDAELVSRARAWLRRELQVFEFLQTPAASTSQSSADAMTRRRANNAEFLLEYIVAILKTVDMQGSQGQAEEMLKDFLGRENARLLLHELRSFLRTSISIEAWDREVQYPQARKRRRSSTDNTGASHTVNSRPRADTYRPSYATGHSRMRVSDAVRRYHPD</sequence>
<keyword evidence="5" id="KW-0804">Transcription</keyword>
<comment type="catalytic activity">
    <reaction evidence="1">
        <text>S-ubiquitinyl-[E2 ubiquitin-conjugating enzyme]-L-cysteine + [acceptor protein]-L-lysine = [E2 ubiquitin-conjugating enzyme]-L-cysteine + N(6)-ubiquitinyl-[acceptor protein]-L-lysine.</text>
        <dbReference type="EC" id="2.3.2.27"/>
    </reaction>
</comment>
<evidence type="ECO:0000256" key="4">
    <source>
        <dbReference type="ARBA" id="ARBA00023015"/>
    </source>
</evidence>
<evidence type="ECO:0000256" key="5">
    <source>
        <dbReference type="ARBA" id="ARBA00023163"/>
    </source>
</evidence>
<dbReference type="InParanoid" id="A0A136IX32"/>
<dbReference type="PANTHER" id="PTHR46077">
    <property type="entry name" value="E3 UBIQUITIN-PROTEIN LIGASE TOPORS"/>
    <property type="match status" value="1"/>
</dbReference>
<dbReference type="EC" id="2.3.2.27" evidence="2"/>
<feature type="domain" description="RING-type" evidence="8">
    <location>
        <begin position="40"/>
        <end position="80"/>
    </location>
</feature>
<dbReference type="SUPFAM" id="SSF57850">
    <property type="entry name" value="RING/U-box"/>
    <property type="match status" value="1"/>
</dbReference>
<dbReference type="SMART" id="SM00184">
    <property type="entry name" value="RING"/>
    <property type="match status" value="1"/>
</dbReference>
<dbReference type="Gene3D" id="3.30.40.10">
    <property type="entry name" value="Zinc/RING finger domain, C3HC4 (zinc finger)"/>
    <property type="match status" value="1"/>
</dbReference>
<evidence type="ECO:0000256" key="2">
    <source>
        <dbReference type="ARBA" id="ARBA00012483"/>
    </source>
</evidence>
<feature type="region of interest" description="Disordered" evidence="7">
    <location>
        <begin position="107"/>
        <end position="151"/>
    </location>
</feature>
<keyword evidence="6" id="KW-0863">Zinc-finger</keyword>
<dbReference type="GO" id="GO:0061630">
    <property type="term" value="F:ubiquitin protein ligase activity"/>
    <property type="evidence" value="ECO:0007669"/>
    <property type="project" value="UniProtKB-EC"/>
</dbReference>
<keyword evidence="10" id="KW-1185">Reference proteome</keyword>
<dbReference type="GO" id="GO:0008270">
    <property type="term" value="F:zinc ion binding"/>
    <property type="evidence" value="ECO:0007669"/>
    <property type="project" value="UniProtKB-KW"/>
</dbReference>
<protein>
    <recommendedName>
        <fullName evidence="2">RING-type E3 ubiquitin transferase</fullName>
        <ecNumber evidence="2">2.3.2.27</ecNumber>
    </recommendedName>
</protein>
<keyword evidence="6" id="KW-0862">Zinc</keyword>
<keyword evidence="6" id="KW-0479">Metal-binding</keyword>